<evidence type="ECO:0000256" key="8">
    <source>
        <dbReference type="ARBA" id="ARBA00022573"/>
    </source>
</evidence>
<accession>A0A3M8H7L0</accession>
<name>A0A3M8H7L0_9BACI</name>
<evidence type="ECO:0000256" key="4">
    <source>
        <dbReference type="ARBA" id="ARBA00010561"/>
    </source>
</evidence>
<evidence type="ECO:0000313" key="20">
    <source>
        <dbReference type="EMBL" id="RNC98204.1"/>
    </source>
</evidence>
<keyword evidence="7 19" id="KW-1003">Cell membrane</keyword>
<dbReference type="PANTHER" id="PTHR34148:SF1">
    <property type="entry name" value="ADENOSYLCOBINAMIDE-GDP RIBAZOLETRANSFERASE"/>
    <property type="match status" value="1"/>
</dbReference>
<proteinExistence type="inferred from homology"/>
<comment type="pathway">
    <text evidence="3 19">Cofactor biosynthesis; adenosylcobalamin biosynthesis; adenosylcobalamin from cob(II)yrinate a,c-diamide: step 7/7.</text>
</comment>
<protein>
    <recommendedName>
        <fullName evidence="6 19">Adenosylcobinamide-GDP ribazoletransferase</fullName>
        <ecNumber evidence="5 19">2.7.8.26</ecNumber>
    </recommendedName>
    <alternativeName>
        <fullName evidence="16 19">Cobalamin synthase</fullName>
    </alternativeName>
    <alternativeName>
        <fullName evidence="15 19">Cobalamin-5'-phosphate synthase</fullName>
    </alternativeName>
</protein>
<evidence type="ECO:0000256" key="13">
    <source>
        <dbReference type="ARBA" id="ARBA00023136"/>
    </source>
</evidence>
<organism evidence="20 21">
    <name type="scientific">Lysinibacillus halotolerans</name>
    <dbReference type="NCBI Taxonomy" id="1368476"/>
    <lineage>
        <taxon>Bacteria</taxon>
        <taxon>Bacillati</taxon>
        <taxon>Bacillota</taxon>
        <taxon>Bacilli</taxon>
        <taxon>Bacillales</taxon>
        <taxon>Bacillaceae</taxon>
        <taxon>Lysinibacillus</taxon>
    </lineage>
</organism>
<evidence type="ECO:0000256" key="6">
    <source>
        <dbReference type="ARBA" id="ARBA00015850"/>
    </source>
</evidence>
<dbReference type="RefSeq" id="WP_122972539.1">
    <property type="nucleotide sequence ID" value="NZ_RHLQ01000029.1"/>
</dbReference>
<dbReference type="HAMAP" id="MF_00719">
    <property type="entry name" value="CobS"/>
    <property type="match status" value="1"/>
</dbReference>
<feature type="transmembrane region" description="Helical" evidence="19">
    <location>
        <begin position="62"/>
        <end position="84"/>
    </location>
</feature>
<dbReference type="GO" id="GO:0005886">
    <property type="term" value="C:plasma membrane"/>
    <property type="evidence" value="ECO:0007669"/>
    <property type="project" value="UniProtKB-SubCell"/>
</dbReference>
<dbReference type="InterPro" id="IPR003805">
    <property type="entry name" value="CobS"/>
</dbReference>
<evidence type="ECO:0000256" key="5">
    <source>
        <dbReference type="ARBA" id="ARBA00013200"/>
    </source>
</evidence>
<dbReference type="AlphaFoldDB" id="A0A3M8H7L0"/>
<evidence type="ECO:0000256" key="14">
    <source>
        <dbReference type="ARBA" id="ARBA00025228"/>
    </source>
</evidence>
<evidence type="ECO:0000313" key="21">
    <source>
        <dbReference type="Proteomes" id="UP000279909"/>
    </source>
</evidence>
<reference evidence="20 21" key="1">
    <citation type="journal article" date="2014" name="Int. J. Syst. Evol. Microbiol.">
        <title>Lysinibacillus halotolerans sp. nov., isolated from saline-alkaline soil.</title>
        <authorList>
            <person name="Kong D."/>
            <person name="Wang Y."/>
            <person name="Zhao B."/>
            <person name="Li Y."/>
            <person name="Song J."/>
            <person name="Zhai Y."/>
            <person name="Zhang C."/>
            <person name="Wang H."/>
            <person name="Chen X."/>
            <person name="Zhao B."/>
            <person name="Ruan Z."/>
        </authorList>
    </citation>
    <scope>NUCLEOTIDE SEQUENCE [LARGE SCALE GENOMIC DNA]</scope>
    <source>
        <strain evidence="20 21">MCCC 1A12703</strain>
    </source>
</reference>
<evidence type="ECO:0000256" key="3">
    <source>
        <dbReference type="ARBA" id="ARBA00004663"/>
    </source>
</evidence>
<keyword evidence="21" id="KW-1185">Reference proteome</keyword>
<sequence>MKHHLIGFLLSFQFFSSFPIRKQLSMNEKTISAMFYFLPLLGVLMGTSLSIIIILNDAFFQFSPLLLAIILVVAGIIMTGGLHLDGWIDMSDAYFSYQDQKRRLAILDDSRVGAFGAISLFVLILLKVGFIYEIIYQGNSIFMLFLFVIPFLSRIALLLFFLTTPNGKEEGLAVYFKSKVNVKKIWIALILYTALFCTLTFYLFNNVAFLIFISMVLFVFIYRKWTMKNFGGMTGDLLGALCEGMEVFLWGMVLLFI</sequence>
<dbReference type="UniPathway" id="UPA00148">
    <property type="reaction ID" value="UER00238"/>
</dbReference>
<comment type="function">
    <text evidence="14 19">Joins adenosylcobinamide-GDP and alpha-ribazole to generate adenosylcobalamin (Ado-cobalamin). Also synthesizes adenosylcobalamin 5'-phosphate from adenosylcobinamide-GDP and alpha-ribazole 5'-phosphate.</text>
</comment>
<feature type="transmembrane region" description="Helical" evidence="19">
    <location>
        <begin position="209"/>
        <end position="225"/>
    </location>
</feature>
<dbReference type="EC" id="2.7.8.26" evidence="5 19"/>
<evidence type="ECO:0000256" key="10">
    <source>
        <dbReference type="ARBA" id="ARBA00022692"/>
    </source>
</evidence>
<comment type="similarity">
    <text evidence="4 19">Belongs to the CobS family.</text>
</comment>
<dbReference type="GO" id="GO:0008818">
    <property type="term" value="F:cobalamin 5'-phosphate synthase activity"/>
    <property type="evidence" value="ECO:0007669"/>
    <property type="project" value="UniProtKB-UniRule"/>
</dbReference>
<dbReference type="EMBL" id="RHLQ01000029">
    <property type="protein sequence ID" value="RNC98204.1"/>
    <property type="molecule type" value="Genomic_DNA"/>
</dbReference>
<comment type="catalytic activity">
    <reaction evidence="17 19">
        <text>alpha-ribazole + adenosylcob(III)inamide-GDP = adenosylcob(III)alamin + GMP + H(+)</text>
        <dbReference type="Rhea" id="RHEA:16049"/>
        <dbReference type="ChEBI" id="CHEBI:10329"/>
        <dbReference type="ChEBI" id="CHEBI:15378"/>
        <dbReference type="ChEBI" id="CHEBI:18408"/>
        <dbReference type="ChEBI" id="CHEBI:58115"/>
        <dbReference type="ChEBI" id="CHEBI:60487"/>
        <dbReference type="EC" id="2.7.8.26"/>
    </reaction>
</comment>
<dbReference type="NCBIfam" id="TIGR00317">
    <property type="entry name" value="cobS"/>
    <property type="match status" value="1"/>
</dbReference>
<keyword evidence="8 19" id="KW-0169">Cobalamin biosynthesis</keyword>
<comment type="subcellular location">
    <subcellularLocation>
        <location evidence="2 19">Cell membrane</location>
        <topology evidence="2 19">Multi-pass membrane protein</topology>
    </subcellularLocation>
</comment>
<comment type="caution">
    <text evidence="20">The sequence shown here is derived from an EMBL/GenBank/DDBJ whole genome shotgun (WGS) entry which is preliminary data.</text>
</comment>
<evidence type="ECO:0000256" key="9">
    <source>
        <dbReference type="ARBA" id="ARBA00022679"/>
    </source>
</evidence>
<evidence type="ECO:0000256" key="19">
    <source>
        <dbReference type="HAMAP-Rule" id="MF_00719"/>
    </source>
</evidence>
<keyword evidence="10 19" id="KW-0812">Transmembrane</keyword>
<dbReference type="Proteomes" id="UP000279909">
    <property type="component" value="Unassembled WGS sequence"/>
</dbReference>
<evidence type="ECO:0000256" key="7">
    <source>
        <dbReference type="ARBA" id="ARBA00022475"/>
    </source>
</evidence>
<dbReference type="OrthoDB" id="9794626at2"/>
<keyword evidence="13 19" id="KW-0472">Membrane</keyword>
<feature type="transmembrane region" description="Helical" evidence="19">
    <location>
        <begin position="35"/>
        <end position="55"/>
    </location>
</feature>
<evidence type="ECO:0000256" key="16">
    <source>
        <dbReference type="ARBA" id="ARBA00032853"/>
    </source>
</evidence>
<keyword evidence="11 19" id="KW-0460">Magnesium</keyword>
<keyword evidence="9 19" id="KW-0808">Transferase</keyword>
<gene>
    <name evidence="19 20" type="primary">cobS</name>
    <name evidence="20" type="ORF">EC501_11985</name>
</gene>
<dbReference type="GO" id="GO:0009236">
    <property type="term" value="P:cobalamin biosynthetic process"/>
    <property type="evidence" value="ECO:0007669"/>
    <property type="project" value="UniProtKB-UniRule"/>
</dbReference>
<feature type="transmembrane region" description="Helical" evidence="19">
    <location>
        <begin position="237"/>
        <end position="256"/>
    </location>
</feature>
<dbReference type="Pfam" id="PF02654">
    <property type="entry name" value="CobS"/>
    <property type="match status" value="1"/>
</dbReference>
<evidence type="ECO:0000256" key="12">
    <source>
        <dbReference type="ARBA" id="ARBA00022989"/>
    </source>
</evidence>
<feature type="transmembrane region" description="Helical" evidence="19">
    <location>
        <begin position="185"/>
        <end position="204"/>
    </location>
</feature>
<feature type="transmembrane region" description="Helical" evidence="19">
    <location>
        <begin position="144"/>
        <end position="165"/>
    </location>
</feature>
<dbReference type="PANTHER" id="PTHR34148">
    <property type="entry name" value="ADENOSYLCOBINAMIDE-GDP RIBAZOLETRANSFERASE"/>
    <property type="match status" value="1"/>
</dbReference>
<feature type="transmembrane region" description="Helical" evidence="19">
    <location>
        <begin position="112"/>
        <end position="132"/>
    </location>
</feature>
<evidence type="ECO:0000256" key="18">
    <source>
        <dbReference type="ARBA" id="ARBA00049504"/>
    </source>
</evidence>
<evidence type="ECO:0000256" key="1">
    <source>
        <dbReference type="ARBA" id="ARBA00001946"/>
    </source>
</evidence>
<evidence type="ECO:0000256" key="17">
    <source>
        <dbReference type="ARBA" id="ARBA00048623"/>
    </source>
</evidence>
<comment type="cofactor">
    <cofactor evidence="1 19">
        <name>Mg(2+)</name>
        <dbReference type="ChEBI" id="CHEBI:18420"/>
    </cofactor>
</comment>
<keyword evidence="12 19" id="KW-1133">Transmembrane helix</keyword>
<evidence type="ECO:0000256" key="15">
    <source>
        <dbReference type="ARBA" id="ARBA00032605"/>
    </source>
</evidence>
<evidence type="ECO:0000256" key="11">
    <source>
        <dbReference type="ARBA" id="ARBA00022842"/>
    </source>
</evidence>
<dbReference type="GO" id="GO:0051073">
    <property type="term" value="F:adenosylcobinamide-GDP ribazoletransferase activity"/>
    <property type="evidence" value="ECO:0007669"/>
    <property type="project" value="UniProtKB-UniRule"/>
</dbReference>
<comment type="catalytic activity">
    <reaction evidence="18 19">
        <text>alpha-ribazole 5'-phosphate + adenosylcob(III)inamide-GDP = adenosylcob(III)alamin 5'-phosphate + GMP + H(+)</text>
        <dbReference type="Rhea" id="RHEA:23560"/>
        <dbReference type="ChEBI" id="CHEBI:15378"/>
        <dbReference type="ChEBI" id="CHEBI:57918"/>
        <dbReference type="ChEBI" id="CHEBI:58115"/>
        <dbReference type="ChEBI" id="CHEBI:60487"/>
        <dbReference type="ChEBI" id="CHEBI:60493"/>
        <dbReference type="EC" id="2.7.8.26"/>
    </reaction>
</comment>
<evidence type="ECO:0000256" key="2">
    <source>
        <dbReference type="ARBA" id="ARBA00004651"/>
    </source>
</evidence>